<protein>
    <submittedName>
        <fullName evidence="1">Heat-shock protein Hsp90</fullName>
    </submittedName>
</protein>
<dbReference type="GeneID" id="79949101"/>
<keyword evidence="2" id="KW-1185">Reference proteome</keyword>
<evidence type="ECO:0000313" key="1">
    <source>
        <dbReference type="EMBL" id="WFN37164.1"/>
    </source>
</evidence>
<evidence type="ECO:0000313" key="2">
    <source>
        <dbReference type="Proteomes" id="UP001218895"/>
    </source>
</evidence>
<name>A0AAF0JLW9_9EURY</name>
<proteinExistence type="predicted"/>
<dbReference type="InterPro" id="IPR008978">
    <property type="entry name" value="HSP20-like_chaperone"/>
</dbReference>
<dbReference type="Proteomes" id="UP001218895">
    <property type="component" value="Chromosome"/>
</dbReference>
<dbReference type="EMBL" id="CP091092">
    <property type="protein sequence ID" value="WFN37164.1"/>
    <property type="molecule type" value="Genomic_DNA"/>
</dbReference>
<reference evidence="1" key="1">
    <citation type="submission" date="2022-01" db="EMBL/GenBank/DDBJ databases">
        <title>Complete genome of Methanomicrobium antiquum DSM 21220.</title>
        <authorList>
            <person name="Chen S.-C."/>
            <person name="You Y.-T."/>
            <person name="Zhou Y.-Z."/>
            <person name="Lai M.-C."/>
        </authorList>
    </citation>
    <scope>NUCLEOTIDE SEQUENCE</scope>
    <source>
        <strain evidence="1">DSM 21220</strain>
    </source>
</reference>
<dbReference type="SUPFAM" id="SSF49764">
    <property type="entry name" value="HSP20-like chaperones"/>
    <property type="match status" value="1"/>
</dbReference>
<organism evidence="1 2">
    <name type="scientific">Methanomicrobium antiquum</name>
    <dbReference type="NCBI Taxonomy" id="487686"/>
    <lineage>
        <taxon>Archaea</taxon>
        <taxon>Methanobacteriati</taxon>
        <taxon>Methanobacteriota</taxon>
        <taxon>Stenosarchaea group</taxon>
        <taxon>Methanomicrobia</taxon>
        <taxon>Methanomicrobiales</taxon>
        <taxon>Methanomicrobiaceae</taxon>
        <taxon>Methanomicrobium</taxon>
    </lineage>
</organism>
<sequence>MANEPNDDVFKNLAKVMEDIISSLPLDENARFVGCTIISGHGEEPRIFQMDGQSGNEDDLEYEVMEGPEKVYVTVELPSDVITKPYIDIQPEFVRICFDESENSIRLPCMVQAGQSVSNIKNGILDIICDKLEISEAAE</sequence>
<dbReference type="AlphaFoldDB" id="A0AAF0JLW9"/>
<dbReference type="RefSeq" id="WP_278100003.1">
    <property type="nucleotide sequence ID" value="NZ_CP091092.1"/>
</dbReference>
<dbReference type="KEGG" id="manq:L1994_01860"/>
<accession>A0AAF0JLW9</accession>
<gene>
    <name evidence="1" type="ORF">L1994_01860</name>
</gene>